<protein>
    <submittedName>
        <fullName evidence="2">Uncharacterized protein</fullName>
    </submittedName>
</protein>
<accession>A0A6H0XJI9</accession>
<feature type="compositionally biased region" description="Basic and acidic residues" evidence="1">
    <location>
        <begin position="34"/>
        <end position="45"/>
    </location>
</feature>
<dbReference type="AlphaFoldDB" id="A0A6H0XJI9"/>
<evidence type="ECO:0000313" key="2">
    <source>
        <dbReference type="EMBL" id="QIW94881.1"/>
    </source>
</evidence>
<dbReference type="EMBL" id="CP051139">
    <property type="protein sequence ID" value="QIW94881.1"/>
    <property type="molecule type" value="Genomic_DNA"/>
</dbReference>
<feature type="region of interest" description="Disordered" evidence="1">
    <location>
        <begin position="1"/>
        <end position="62"/>
    </location>
</feature>
<organism evidence="2 3">
    <name type="scientific">Peltaster fructicola</name>
    <dbReference type="NCBI Taxonomy" id="286661"/>
    <lineage>
        <taxon>Eukaryota</taxon>
        <taxon>Fungi</taxon>
        <taxon>Dikarya</taxon>
        <taxon>Ascomycota</taxon>
        <taxon>Pezizomycotina</taxon>
        <taxon>Dothideomycetes</taxon>
        <taxon>Dothideomycetes incertae sedis</taxon>
        <taxon>Peltaster</taxon>
    </lineage>
</organism>
<sequence>MTSEGAARVVTKDSVTPSPPRPVATDNQELAQPARDESPSRRPEPPRQNSLKRSASGRSRDSRAWEFWCDKDCRSELEEKAEKDGKGSAADAIGLMRAANSRKALQPLAHKQNAALARHQSWAMRQMKPDIRRPGLQRSQTSEGRLQTAHGHAKRKRFDKPGALDSSMSVHIPDNESDKENWSPGGAHERGDTYSAAKGRILGSKADAENVAVEDDAEVAAFMKGGRKAQRLPAGDEELDCVHGLLSLSQGNWAS</sequence>
<dbReference type="Proteomes" id="UP000503462">
    <property type="component" value="Chromosome 1"/>
</dbReference>
<evidence type="ECO:0000256" key="1">
    <source>
        <dbReference type="SAM" id="MobiDB-lite"/>
    </source>
</evidence>
<proteinExistence type="predicted"/>
<feature type="region of interest" description="Disordered" evidence="1">
    <location>
        <begin position="131"/>
        <end position="195"/>
    </location>
</feature>
<evidence type="ECO:0000313" key="3">
    <source>
        <dbReference type="Proteomes" id="UP000503462"/>
    </source>
</evidence>
<name>A0A6H0XJI9_9PEZI</name>
<reference evidence="2 3" key="1">
    <citation type="journal article" date="2016" name="Sci. Rep.">
        <title>Peltaster fructicola genome reveals evolution from an invasive phytopathogen to an ectophytic parasite.</title>
        <authorList>
            <person name="Xu C."/>
            <person name="Chen H."/>
            <person name="Gleason M.L."/>
            <person name="Xu J.R."/>
            <person name="Liu H."/>
            <person name="Zhang R."/>
            <person name="Sun G."/>
        </authorList>
    </citation>
    <scope>NUCLEOTIDE SEQUENCE [LARGE SCALE GENOMIC DNA]</scope>
    <source>
        <strain evidence="2 3">LNHT1506</strain>
    </source>
</reference>
<dbReference type="OrthoDB" id="6159439at2759"/>
<gene>
    <name evidence="2" type="ORF">AMS68_000399</name>
</gene>
<feature type="compositionally biased region" description="Basic and acidic residues" evidence="1">
    <location>
        <begin position="173"/>
        <end position="192"/>
    </location>
</feature>
<keyword evidence="3" id="KW-1185">Reference proteome</keyword>